<evidence type="ECO:0000259" key="11">
    <source>
        <dbReference type="Pfam" id="PF00117"/>
    </source>
</evidence>
<comment type="catalytic activity">
    <reaction evidence="8 10">
        <text>5-[(5-phospho-1-deoxy-D-ribulos-1-ylimino)methylamino]-1-(5-phospho-beta-D-ribosyl)imidazole-4-carboxamide + L-glutamine = D-erythro-1-(imidazol-4-yl)glycerol 3-phosphate + 5-amino-1-(5-phospho-beta-D-ribosyl)imidazole-4-carboxamide + L-glutamate + H(+)</text>
        <dbReference type="Rhea" id="RHEA:24793"/>
        <dbReference type="ChEBI" id="CHEBI:15378"/>
        <dbReference type="ChEBI" id="CHEBI:29985"/>
        <dbReference type="ChEBI" id="CHEBI:58278"/>
        <dbReference type="ChEBI" id="CHEBI:58359"/>
        <dbReference type="ChEBI" id="CHEBI:58475"/>
        <dbReference type="ChEBI" id="CHEBI:58525"/>
        <dbReference type="EC" id="4.3.2.10"/>
    </reaction>
</comment>
<reference evidence="12 13" key="1">
    <citation type="submission" date="2020-08" db="EMBL/GenBank/DDBJ databases">
        <title>Genome public.</title>
        <authorList>
            <person name="Liu C."/>
            <person name="Sun Q."/>
        </authorList>
    </citation>
    <scope>NUCLEOTIDE SEQUENCE [LARGE SCALE GENOMIC DNA]</scope>
    <source>
        <strain evidence="12 13">New-7</strain>
    </source>
</reference>
<dbReference type="Gene3D" id="3.40.50.880">
    <property type="match status" value="1"/>
</dbReference>
<dbReference type="HAMAP" id="MF_00278">
    <property type="entry name" value="HisH"/>
    <property type="match status" value="1"/>
</dbReference>
<protein>
    <recommendedName>
        <fullName evidence="10">Imidazole glycerol phosphate synthase subunit HisH</fullName>
        <ecNumber evidence="10">4.3.2.10</ecNumber>
    </recommendedName>
    <alternativeName>
        <fullName evidence="10">IGP synthase glutaminase subunit</fullName>
        <ecNumber evidence="10">3.5.1.2</ecNumber>
    </alternativeName>
    <alternativeName>
        <fullName evidence="10">IGP synthase subunit HisH</fullName>
    </alternativeName>
    <alternativeName>
        <fullName evidence="10">ImGP synthase subunit HisH</fullName>
        <shortName evidence="10">IGPS subunit HisH</shortName>
    </alternativeName>
</protein>
<evidence type="ECO:0000256" key="7">
    <source>
        <dbReference type="ARBA" id="ARBA00023239"/>
    </source>
</evidence>
<keyword evidence="13" id="KW-1185">Reference proteome</keyword>
<dbReference type="PROSITE" id="PS51273">
    <property type="entry name" value="GATASE_TYPE_1"/>
    <property type="match status" value="1"/>
</dbReference>
<dbReference type="PANTHER" id="PTHR42701:SF1">
    <property type="entry name" value="IMIDAZOLE GLYCEROL PHOSPHATE SYNTHASE SUBUNIT HISH"/>
    <property type="match status" value="1"/>
</dbReference>
<keyword evidence="4 10" id="KW-0378">Hydrolase</keyword>
<dbReference type="SUPFAM" id="SSF52317">
    <property type="entry name" value="Class I glutamine amidotransferase-like"/>
    <property type="match status" value="1"/>
</dbReference>
<dbReference type="EC" id="3.5.1.2" evidence="10"/>
<gene>
    <name evidence="10 12" type="primary">hisH</name>
    <name evidence="12" type="ORF">H8S08_02995</name>
</gene>
<feature type="domain" description="Glutamine amidotransferase" evidence="11">
    <location>
        <begin position="4"/>
        <end position="191"/>
    </location>
</feature>
<dbReference type="NCBIfam" id="TIGR01855">
    <property type="entry name" value="IMP_synth_hisH"/>
    <property type="match status" value="1"/>
</dbReference>
<dbReference type="CDD" id="cd01748">
    <property type="entry name" value="GATase1_IGP_Synthase"/>
    <property type="match status" value="1"/>
</dbReference>
<accession>A0ABR7CK03</accession>
<dbReference type="EMBL" id="JACOOK010000001">
    <property type="protein sequence ID" value="MBC5615986.1"/>
    <property type="molecule type" value="Genomic_DNA"/>
</dbReference>
<proteinExistence type="inferred from homology"/>
<feature type="active site" evidence="10">
    <location>
        <position position="177"/>
    </location>
</feature>
<evidence type="ECO:0000313" key="12">
    <source>
        <dbReference type="EMBL" id="MBC5615986.1"/>
    </source>
</evidence>
<comment type="subcellular location">
    <subcellularLocation>
        <location evidence="10">Cytoplasm</location>
    </subcellularLocation>
</comment>
<keyword evidence="6 10" id="KW-0368">Histidine biosynthesis</keyword>
<dbReference type="PROSITE" id="PS51274">
    <property type="entry name" value="GATASE_COBBQ"/>
    <property type="match status" value="1"/>
</dbReference>
<comment type="function">
    <text evidence="10">IGPS catalyzes the conversion of PRFAR and glutamine to IGP, AICAR and glutamate. The HisH subunit catalyzes the hydrolysis of glutamine to glutamate and ammonia as part of the synthesis of IGP and AICAR. The resulting ammonia molecule is channeled to the active site of HisF.</text>
</comment>
<comment type="catalytic activity">
    <reaction evidence="9 10">
        <text>L-glutamine + H2O = L-glutamate + NH4(+)</text>
        <dbReference type="Rhea" id="RHEA:15889"/>
        <dbReference type="ChEBI" id="CHEBI:15377"/>
        <dbReference type="ChEBI" id="CHEBI:28938"/>
        <dbReference type="ChEBI" id="CHEBI:29985"/>
        <dbReference type="ChEBI" id="CHEBI:58359"/>
        <dbReference type="EC" id="3.5.1.2"/>
    </reaction>
</comment>
<keyword evidence="10" id="KW-0963">Cytoplasm</keyword>
<evidence type="ECO:0000256" key="3">
    <source>
        <dbReference type="ARBA" id="ARBA00022605"/>
    </source>
</evidence>
<organism evidence="12 13">
    <name type="scientific">Alistipes hominis</name>
    <dbReference type="NCBI Taxonomy" id="2763015"/>
    <lineage>
        <taxon>Bacteria</taxon>
        <taxon>Pseudomonadati</taxon>
        <taxon>Bacteroidota</taxon>
        <taxon>Bacteroidia</taxon>
        <taxon>Bacteroidales</taxon>
        <taxon>Rikenellaceae</taxon>
        <taxon>Alistipes</taxon>
    </lineage>
</organism>
<dbReference type="Proteomes" id="UP000636891">
    <property type="component" value="Unassembled WGS sequence"/>
</dbReference>
<comment type="subunit">
    <text evidence="2 10">Heterodimer of HisH and HisF.</text>
</comment>
<comment type="caution">
    <text evidence="12">The sequence shown here is derived from an EMBL/GenBank/DDBJ whole genome shotgun (WGS) entry which is preliminary data.</text>
</comment>
<dbReference type="Pfam" id="PF00117">
    <property type="entry name" value="GATase"/>
    <property type="match status" value="1"/>
</dbReference>
<dbReference type="PIRSF" id="PIRSF000495">
    <property type="entry name" value="Amidotransf_hisH"/>
    <property type="match status" value="1"/>
</dbReference>
<evidence type="ECO:0000256" key="1">
    <source>
        <dbReference type="ARBA" id="ARBA00005091"/>
    </source>
</evidence>
<evidence type="ECO:0000256" key="6">
    <source>
        <dbReference type="ARBA" id="ARBA00023102"/>
    </source>
</evidence>
<keyword evidence="3 10" id="KW-0028">Amino-acid biosynthesis</keyword>
<evidence type="ECO:0000256" key="5">
    <source>
        <dbReference type="ARBA" id="ARBA00022962"/>
    </source>
</evidence>
<dbReference type="InterPro" id="IPR010139">
    <property type="entry name" value="Imidazole-glycPsynth_HisH"/>
</dbReference>
<comment type="pathway">
    <text evidence="1 10">Amino-acid biosynthesis; L-histidine biosynthesis; L-histidine from 5-phospho-alpha-D-ribose 1-diphosphate: step 5/9.</text>
</comment>
<dbReference type="RefSeq" id="WP_118657133.1">
    <property type="nucleotide sequence ID" value="NZ_JACOOK010000001.1"/>
</dbReference>
<dbReference type="InterPro" id="IPR029062">
    <property type="entry name" value="Class_I_gatase-like"/>
</dbReference>
<dbReference type="PANTHER" id="PTHR42701">
    <property type="entry name" value="IMIDAZOLE GLYCEROL PHOSPHATE SYNTHASE SUBUNIT HISH"/>
    <property type="match status" value="1"/>
</dbReference>
<keyword evidence="5 10" id="KW-0315">Glutamine amidotransferase</keyword>
<evidence type="ECO:0000313" key="13">
    <source>
        <dbReference type="Proteomes" id="UP000636891"/>
    </source>
</evidence>
<evidence type="ECO:0000256" key="4">
    <source>
        <dbReference type="ARBA" id="ARBA00022801"/>
    </source>
</evidence>
<dbReference type="EC" id="4.3.2.10" evidence="10"/>
<feature type="active site" evidence="10">
    <location>
        <position position="175"/>
    </location>
</feature>
<name>A0ABR7CK03_9BACT</name>
<evidence type="ECO:0000256" key="9">
    <source>
        <dbReference type="ARBA" id="ARBA00049534"/>
    </source>
</evidence>
<evidence type="ECO:0000256" key="2">
    <source>
        <dbReference type="ARBA" id="ARBA00011152"/>
    </source>
</evidence>
<dbReference type="InterPro" id="IPR017926">
    <property type="entry name" value="GATASE"/>
</dbReference>
<evidence type="ECO:0000256" key="8">
    <source>
        <dbReference type="ARBA" id="ARBA00047838"/>
    </source>
</evidence>
<keyword evidence="7 10" id="KW-0456">Lyase</keyword>
<sequence>MIAVIDYDTGNLRSVANALGRLGAEYRITASPDEIRSAERVLLPGVGEASTAMEKLRERGLVETIRSLTQPVLGICIGVQLLCRHSEEGDAECIGIFDNEVRKFTAEGLKVPHMGWNSIGNLRSPLLDGIAEGSYVYYVHSYAPTVNGDTIATTVYGETFSGAINRGNFFGTQFHPEKSASVGERILQNFLTL</sequence>
<evidence type="ECO:0000256" key="10">
    <source>
        <dbReference type="HAMAP-Rule" id="MF_00278"/>
    </source>
</evidence>
<feature type="active site" description="Nucleophile" evidence="10">
    <location>
        <position position="76"/>
    </location>
</feature>